<organism evidence="1 2">
    <name type="scientific">Caerostris extrusa</name>
    <name type="common">Bark spider</name>
    <name type="synonym">Caerostris bankana</name>
    <dbReference type="NCBI Taxonomy" id="172846"/>
    <lineage>
        <taxon>Eukaryota</taxon>
        <taxon>Metazoa</taxon>
        <taxon>Ecdysozoa</taxon>
        <taxon>Arthropoda</taxon>
        <taxon>Chelicerata</taxon>
        <taxon>Arachnida</taxon>
        <taxon>Araneae</taxon>
        <taxon>Araneomorphae</taxon>
        <taxon>Entelegynae</taxon>
        <taxon>Araneoidea</taxon>
        <taxon>Araneidae</taxon>
        <taxon>Caerostris</taxon>
    </lineage>
</organism>
<gene>
    <name evidence="1" type="ORF">CEXT_806101</name>
</gene>
<dbReference type="AlphaFoldDB" id="A0AAV4TQ79"/>
<accession>A0AAV4TQ79</accession>
<keyword evidence="2" id="KW-1185">Reference proteome</keyword>
<sequence>MLNLPESQAAIDAAVLREFYKRKEKTLPNYPQKEKASHPRNTWSQRKILQLSLPHRLTVDPVDDAFIFDNAVALKECIHLRQAVA</sequence>
<evidence type="ECO:0000313" key="2">
    <source>
        <dbReference type="Proteomes" id="UP001054945"/>
    </source>
</evidence>
<name>A0AAV4TQ79_CAEEX</name>
<dbReference type="EMBL" id="BPLR01011697">
    <property type="protein sequence ID" value="GIY48295.1"/>
    <property type="molecule type" value="Genomic_DNA"/>
</dbReference>
<proteinExistence type="predicted"/>
<reference evidence="1 2" key="1">
    <citation type="submission" date="2021-06" db="EMBL/GenBank/DDBJ databases">
        <title>Caerostris extrusa draft genome.</title>
        <authorList>
            <person name="Kono N."/>
            <person name="Arakawa K."/>
        </authorList>
    </citation>
    <scope>NUCLEOTIDE SEQUENCE [LARGE SCALE GENOMIC DNA]</scope>
</reference>
<comment type="caution">
    <text evidence="1">The sequence shown here is derived from an EMBL/GenBank/DDBJ whole genome shotgun (WGS) entry which is preliminary data.</text>
</comment>
<protein>
    <submittedName>
        <fullName evidence="1">Uncharacterized protein</fullName>
    </submittedName>
</protein>
<evidence type="ECO:0000313" key="1">
    <source>
        <dbReference type="EMBL" id="GIY48295.1"/>
    </source>
</evidence>
<dbReference type="Proteomes" id="UP001054945">
    <property type="component" value="Unassembled WGS sequence"/>
</dbReference>